<reference evidence="2 3" key="1">
    <citation type="submission" date="2023-11" db="EMBL/GenBank/DDBJ databases">
        <title>Analysis of the Genomes of Mucilaginibacter gossypii cycad 4 and M. sabulilitoris SNA2: microbes with the potential for plant growth promotion.</title>
        <authorList>
            <person name="Hirsch A.M."/>
            <person name="Humm E."/>
            <person name="Rubbi M."/>
            <person name="Del Vecchio G."/>
            <person name="Ha S.M."/>
            <person name="Pellegrini M."/>
            <person name="Gunsalus R.P."/>
        </authorList>
    </citation>
    <scope>NUCLEOTIDE SEQUENCE [LARGE SCALE GENOMIC DNA]</scope>
    <source>
        <strain evidence="2 3">SNA2</strain>
    </source>
</reference>
<evidence type="ECO:0000256" key="1">
    <source>
        <dbReference type="SAM" id="SignalP"/>
    </source>
</evidence>
<evidence type="ECO:0000313" key="3">
    <source>
        <dbReference type="Proteomes" id="UP001324380"/>
    </source>
</evidence>
<protein>
    <recommendedName>
        <fullName evidence="4">Lipoprotein</fullName>
    </recommendedName>
</protein>
<keyword evidence="3" id="KW-1185">Reference proteome</keyword>
<accession>A0ABZ0TS38</accession>
<keyword evidence="1" id="KW-0732">Signal</keyword>
<sequence>MKKCLIFIFAICSFFTISCSSTRLVSSWSLPGATAHQYKKVLVIGLTGAKDREIRESVENAVAKKINEYNINAETASSKYGPRTFQNMSDEEATKLVKDDGFDGIIILALLDKNKEQSYTPGRISRTPYAIVRSRWTRNYRVLYDRVYTPGYYTTSTSYELEANFYDADKNELQYSAQVRSFDPGSAAALSSDFSKAIIDDMVNKGLIAK</sequence>
<name>A0ABZ0TS38_9SPHI</name>
<feature type="signal peptide" evidence="1">
    <location>
        <begin position="1"/>
        <end position="20"/>
    </location>
</feature>
<gene>
    <name evidence="2" type="ORF">SNE25_10445</name>
</gene>
<evidence type="ECO:0008006" key="4">
    <source>
        <dbReference type="Google" id="ProtNLM"/>
    </source>
</evidence>
<dbReference type="RefSeq" id="WP_321565040.1">
    <property type="nucleotide sequence ID" value="NZ_CP139558.1"/>
</dbReference>
<evidence type="ECO:0000313" key="2">
    <source>
        <dbReference type="EMBL" id="WPU95936.1"/>
    </source>
</evidence>
<organism evidence="2 3">
    <name type="scientific">Mucilaginibacter sabulilitoris</name>
    <dbReference type="NCBI Taxonomy" id="1173583"/>
    <lineage>
        <taxon>Bacteria</taxon>
        <taxon>Pseudomonadati</taxon>
        <taxon>Bacteroidota</taxon>
        <taxon>Sphingobacteriia</taxon>
        <taxon>Sphingobacteriales</taxon>
        <taxon>Sphingobacteriaceae</taxon>
        <taxon>Mucilaginibacter</taxon>
    </lineage>
</organism>
<dbReference type="EMBL" id="CP139558">
    <property type="protein sequence ID" value="WPU95936.1"/>
    <property type="molecule type" value="Genomic_DNA"/>
</dbReference>
<dbReference type="Proteomes" id="UP001324380">
    <property type="component" value="Chromosome"/>
</dbReference>
<proteinExistence type="predicted"/>
<dbReference type="PROSITE" id="PS51257">
    <property type="entry name" value="PROKAR_LIPOPROTEIN"/>
    <property type="match status" value="1"/>
</dbReference>
<feature type="chain" id="PRO_5045977307" description="Lipoprotein" evidence="1">
    <location>
        <begin position="21"/>
        <end position="210"/>
    </location>
</feature>